<keyword evidence="8" id="KW-1278">Translocase</keyword>
<evidence type="ECO:0000256" key="14">
    <source>
        <dbReference type="ARBA" id="ARBA00031019"/>
    </source>
</evidence>
<feature type="transmembrane region" description="Helical" evidence="16">
    <location>
        <begin position="47"/>
        <end position="66"/>
    </location>
</feature>
<evidence type="ECO:0000256" key="9">
    <source>
        <dbReference type="ARBA" id="ARBA00022982"/>
    </source>
</evidence>
<accession>A0A0S2MQ56</accession>
<evidence type="ECO:0000256" key="6">
    <source>
        <dbReference type="ARBA" id="ARBA00022660"/>
    </source>
</evidence>
<keyword evidence="12 17" id="KW-0496">Mitochondrion</keyword>
<protein>
    <recommendedName>
        <fullName evidence="4">NADH-ubiquinone oxidoreductase chain 6</fullName>
        <ecNumber evidence="3">7.1.1.2</ecNumber>
    </recommendedName>
    <alternativeName>
        <fullName evidence="14">NADH dehydrogenase subunit 6</fullName>
    </alternativeName>
</protein>
<evidence type="ECO:0000256" key="4">
    <source>
        <dbReference type="ARBA" id="ARBA00021095"/>
    </source>
</evidence>
<keyword evidence="6" id="KW-0679">Respiratory chain</keyword>
<evidence type="ECO:0000256" key="1">
    <source>
        <dbReference type="ARBA" id="ARBA00004225"/>
    </source>
</evidence>
<proteinExistence type="inferred from homology"/>
<dbReference type="EC" id="7.1.1.2" evidence="3"/>
<evidence type="ECO:0000256" key="7">
    <source>
        <dbReference type="ARBA" id="ARBA00022692"/>
    </source>
</evidence>
<feature type="transmembrane region" description="Helical" evidence="16">
    <location>
        <begin position="137"/>
        <end position="157"/>
    </location>
</feature>
<keyword evidence="5" id="KW-0813">Transport</keyword>
<dbReference type="AlphaFoldDB" id="A0A0S2MQ56"/>
<evidence type="ECO:0000256" key="5">
    <source>
        <dbReference type="ARBA" id="ARBA00022448"/>
    </source>
</evidence>
<evidence type="ECO:0000256" key="16">
    <source>
        <dbReference type="SAM" id="Phobius"/>
    </source>
</evidence>
<dbReference type="EMBL" id="JX412789">
    <property type="protein sequence ID" value="ALO76860.1"/>
    <property type="molecule type" value="Genomic_DNA"/>
</dbReference>
<feature type="transmembrane region" description="Helical" evidence="16">
    <location>
        <begin position="78"/>
        <end position="100"/>
    </location>
</feature>
<comment type="subcellular location">
    <subcellularLocation>
        <location evidence="1">Mitochondrion membrane</location>
        <topology evidence="1">Multi-pass membrane protein</topology>
    </subcellularLocation>
</comment>
<keyword evidence="11" id="KW-0520">NAD</keyword>
<keyword evidence="7 16" id="KW-0812">Transmembrane</keyword>
<reference evidence="17" key="1">
    <citation type="submission" date="2012-06" db="EMBL/GenBank/DDBJ databases">
        <title>Mitogenomics of the Coleoptera under dense taxon sampling.</title>
        <authorList>
            <person name="Timmermans M.J.T.N."/>
            <person name="Lim J."/>
            <person name="Dodsworth S."/>
            <person name="Haran J."/>
            <person name="Ahrens D."/>
            <person name="Bocak L."/>
            <person name="London A."/>
            <person name="Culverwell L."/>
            <person name="Vogler A.P."/>
        </authorList>
    </citation>
    <scope>NUCLEOTIDE SEQUENCE</scope>
</reference>
<evidence type="ECO:0000256" key="12">
    <source>
        <dbReference type="ARBA" id="ARBA00023128"/>
    </source>
</evidence>
<dbReference type="InterPro" id="IPR050269">
    <property type="entry name" value="ComplexI_Subunit6"/>
</dbReference>
<keyword evidence="13 16" id="KW-0472">Membrane</keyword>
<dbReference type="GO" id="GO:0031966">
    <property type="term" value="C:mitochondrial membrane"/>
    <property type="evidence" value="ECO:0007669"/>
    <property type="project" value="UniProtKB-SubCell"/>
</dbReference>
<keyword evidence="10 16" id="KW-1133">Transmembrane helix</keyword>
<gene>
    <name evidence="17" type="primary">nad6</name>
</gene>
<evidence type="ECO:0000256" key="15">
    <source>
        <dbReference type="ARBA" id="ARBA00049551"/>
    </source>
</evidence>
<dbReference type="PANTHER" id="PTHR11435:SF1">
    <property type="entry name" value="NADH-UBIQUINONE OXIDOREDUCTASE CHAIN 6"/>
    <property type="match status" value="1"/>
</dbReference>
<organism evidence="17">
    <name type="scientific">Timarcha goettingensis</name>
    <dbReference type="NCBI Taxonomy" id="79522"/>
    <lineage>
        <taxon>Eukaryota</taxon>
        <taxon>Metazoa</taxon>
        <taxon>Ecdysozoa</taxon>
        <taxon>Arthropoda</taxon>
        <taxon>Hexapoda</taxon>
        <taxon>Insecta</taxon>
        <taxon>Pterygota</taxon>
        <taxon>Neoptera</taxon>
        <taxon>Endopterygota</taxon>
        <taxon>Coleoptera</taxon>
        <taxon>Polyphaga</taxon>
        <taxon>Cucujiformia</taxon>
        <taxon>Chrysomeloidea</taxon>
        <taxon>Chrysomelidae</taxon>
        <taxon>Chrysomelinae</taxon>
        <taxon>Timarchini</taxon>
        <taxon>Timarcha</taxon>
    </lineage>
</organism>
<keyword evidence="9" id="KW-0249">Electron transport</keyword>
<evidence type="ECO:0000256" key="10">
    <source>
        <dbReference type="ARBA" id="ARBA00022989"/>
    </source>
</evidence>
<sequence>MKFLMIFMTLLSMIFLFLNHPLSFGLILLFQTIMISLMTGLMMYNFWFSYILFLVMIGGMLVLFIYMTSVASNEKFKFSFKIFSLIISFFIISSIMLFSMDTLISNYNLNLTELINYNNLINYKLNLNKYLNFPNNWIMMMLIIYLLIILIVIVKIIDTKQGPLRQKY</sequence>
<evidence type="ECO:0000256" key="3">
    <source>
        <dbReference type="ARBA" id="ARBA00012944"/>
    </source>
</evidence>
<evidence type="ECO:0000256" key="2">
    <source>
        <dbReference type="ARBA" id="ARBA00005698"/>
    </source>
</evidence>
<evidence type="ECO:0000256" key="13">
    <source>
        <dbReference type="ARBA" id="ARBA00023136"/>
    </source>
</evidence>
<dbReference type="PANTHER" id="PTHR11435">
    <property type="entry name" value="NADH UBIQUINONE OXIDOREDUCTASE SUBUNIT ND6"/>
    <property type="match status" value="1"/>
</dbReference>
<geneLocation type="mitochondrion" evidence="17"/>
<comment type="catalytic activity">
    <reaction evidence="15">
        <text>a ubiquinone + NADH + 5 H(+)(in) = a ubiquinol + NAD(+) + 4 H(+)(out)</text>
        <dbReference type="Rhea" id="RHEA:29091"/>
        <dbReference type="Rhea" id="RHEA-COMP:9565"/>
        <dbReference type="Rhea" id="RHEA-COMP:9566"/>
        <dbReference type="ChEBI" id="CHEBI:15378"/>
        <dbReference type="ChEBI" id="CHEBI:16389"/>
        <dbReference type="ChEBI" id="CHEBI:17976"/>
        <dbReference type="ChEBI" id="CHEBI:57540"/>
        <dbReference type="ChEBI" id="CHEBI:57945"/>
        <dbReference type="EC" id="7.1.1.2"/>
    </reaction>
</comment>
<evidence type="ECO:0000313" key="17">
    <source>
        <dbReference type="EMBL" id="ALO76860.1"/>
    </source>
</evidence>
<name>A0A0S2MQ56_9CUCU</name>
<evidence type="ECO:0000256" key="11">
    <source>
        <dbReference type="ARBA" id="ARBA00023027"/>
    </source>
</evidence>
<evidence type="ECO:0000256" key="8">
    <source>
        <dbReference type="ARBA" id="ARBA00022967"/>
    </source>
</evidence>
<dbReference type="GO" id="GO:0008137">
    <property type="term" value="F:NADH dehydrogenase (ubiquinone) activity"/>
    <property type="evidence" value="ECO:0007669"/>
    <property type="project" value="UniProtKB-EC"/>
</dbReference>
<comment type="similarity">
    <text evidence="2">Belongs to the complex I subunit 6 family.</text>
</comment>